<feature type="disulfide bond" evidence="10">
    <location>
        <begin position="136"/>
        <end position="154"/>
    </location>
</feature>
<keyword evidence="5 11" id="KW-1133">Transmembrane helix</keyword>
<protein>
    <submittedName>
        <fullName evidence="12">Uncharacterized protein</fullName>
    </submittedName>
</protein>
<evidence type="ECO:0000256" key="8">
    <source>
        <dbReference type="ARBA" id="ARBA00023170"/>
    </source>
</evidence>
<organism evidence="12 13">
    <name type="scientific">Mytilus galloprovincialis</name>
    <name type="common">Mediterranean mussel</name>
    <dbReference type="NCBI Taxonomy" id="29158"/>
    <lineage>
        <taxon>Eukaryota</taxon>
        <taxon>Metazoa</taxon>
        <taxon>Spiralia</taxon>
        <taxon>Lophotrochozoa</taxon>
        <taxon>Mollusca</taxon>
        <taxon>Bivalvia</taxon>
        <taxon>Autobranchia</taxon>
        <taxon>Pteriomorphia</taxon>
        <taxon>Mytilida</taxon>
        <taxon>Mytiloidea</taxon>
        <taxon>Mytilidae</taxon>
        <taxon>Mytilinae</taxon>
        <taxon>Mytilus</taxon>
    </lineage>
</organism>
<dbReference type="SMART" id="SM00192">
    <property type="entry name" value="LDLa"/>
    <property type="match status" value="5"/>
</dbReference>
<keyword evidence="13" id="KW-1185">Reference proteome</keyword>
<dbReference type="SUPFAM" id="SSF57424">
    <property type="entry name" value="LDL receptor-like module"/>
    <property type="match status" value="5"/>
</dbReference>
<evidence type="ECO:0000256" key="4">
    <source>
        <dbReference type="ARBA" id="ARBA00022737"/>
    </source>
</evidence>
<dbReference type="InterPro" id="IPR023415">
    <property type="entry name" value="LDLR_class-A_CS"/>
</dbReference>
<evidence type="ECO:0000256" key="1">
    <source>
        <dbReference type="ARBA" id="ARBA00004167"/>
    </source>
</evidence>
<feature type="disulfide bond" evidence="10">
    <location>
        <begin position="221"/>
        <end position="239"/>
    </location>
</feature>
<gene>
    <name evidence="12" type="ORF">MGAL_10B007110</name>
</gene>
<evidence type="ECO:0000256" key="3">
    <source>
        <dbReference type="ARBA" id="ARBA00022729"/>
    </source>
</evidence>
<sequence length="252" mass="28485">MSWITRWTDLKIMLNIWYLLVCIGLQFGIGKGEECPTRGTTKQMRCKNGNCIPIEWKCDGERDCGPHDNTDEANCKLANDNCAKIPGRYFRCERSGSCIPKKWRCDGDSDCGPGDRTDELNCSALLGECSKTSFKCDIDKCIPSIWQCDGRYDCRDHSDEHDCFVEAKDACDAKTSFRCSVSNKCIYRGWKCDGEFDCGADDQSDENDCEADFCSYNEYECKSGECIPLNWTCDKEYDCSDGSDESEVICSL</sequence>
<dbReference type="PANTHER" id="PTHR22722:SF15">
    <property type="entry name" value="LOW-DENSITY LIPOPROTEIN RECEPTOR-RELATED"/>
    <property type="match status" value="1"/>
</dbReference>
<dbReference type="PANTHER" id="PTHR22722">
    <property type="entry name" value="LOW-DENSITY LIPOPROTEIN RECEPTOR-RELATED PROTEIN 2-RELATED"/>
    <property type="match status" value="1"/>
</dbReference>
<accession>A0A8B6CVZ7</accession>
<keyword evidence="3" id="KW-0732">Signal</keyword>
<keyword evidence="6 11" id="KW-0472">Membrane</keyword>
<comment type="caution">
    <text evidence="12">The sequence shown here is derived from an EMBL/GenBank/DDBJ whole genome shotgun (WGS) entry which is preliminary data.</text>
</comment>
<reference evidence="12" key="1">
    <citation type="submission" date="2018-11" db="EMBL/GenBank/DDBJ databases">
        <authorList>
            <person name="Alioto T."/>
            <person name="Alioto T."/>
        </authorList>
    </citation>
    <scope>NUCLEOTIDE SEQUENCE</scope>
</reference>
<evidence type="ECO:0000256" key="11">
    <source>
        <dbReference type="SAM" id="Phobius"/>
    </source>
</evidence>
<feature type="disulfide bond" evidence="10">
    <location>
        <begin position="148"/>
        <end position="163"/>
    </location>
</feature>
<keyword evidence="7 10" id="KW-1015">Disulfide bond</keyword>
<dbReference type="Proteomes" id="UP000596742">
    <property type="component" value="Unassembled WGS sequence"/>
</dbReference>
<keyword evidence="9" id="KW-0325">Glycoprotein</keyword>
<evidence type="ECO:0000256" key="2">
    <source>
        <dbReference type="ARBA" id="ARBA00022692"/>
    </source>
</evidence>
<proteinExistence type="predicted"/>
<dbReference type="GO" id="GO:0043235">
    <property type="term" value="C:receptor complex"/>
    <property type="evidence" value="ECO:0007669"/>
    <property type="project" value="TreeGrafter"/>
</dbReference>
<dbReference type="GO" id="GO:0016324">
    <property type="term" value="C:apical plasma membrane"/>
    <property type="evidence" value="ECO:0007669"/>
    <property type="project" value="TreeGrafter"/>
</dbReference>
<dbReference type="FunFam" id="4.10.400.10:FF:000002">
    <property type="entry name" value="Low-density lipoprotein receptor-related protein 1"/>
    <property type="match status" value="1"/>
</dbReference>
<dbReference type="Pfam" id="PF00057">
    <property type="entry name" value="Ldl_recept_a"/>
    <property type="match status" value="5"/>
</dbReference>
<dbReference type="InterPro" id="IPR002172">
    <property type="entry name" value="LDrepeatLR_classA_rpt"/>
</dbReference>
<dbReference type="EMBL" id="UYJE01002519">
    <property type="protein sequence ID" value="VDI11441.1"/>
    <property type="molecule type" value="Genomic_DNA"/>
</dbReference>
<evidence type="ECO:0000256" key="10">
    <source>
        <dbReference type="PROSITE-ProRule" id="PRU00124"/>
    </source>
</evidence>
<feature type="disulfide bond" evidence="10">
    <location>
        <begin position="129"/>
        <end position="141"/>
    </location>
</feature>
<feature type="transmembrane region" description="Helical" evidence="11">
    <location>
        <begin position="12"/>
        <end position="29"/>
    </location>
</feature>
<name>A0A8B6CVZ7_MYTGA</name>
<dbReference type="Gene3D" id="4.10.400.10">
    <property type="entry name" value="Low-density Lipoprotein Receptor"/>
    <property type="match status" value="5"/>
</dbReference>
<evidence type="ECO:0000313" key="13">
    <source>
        <dbReference type="Proteomes" id="UP000596742"/>
    </source>
</evidence>
<keyword evidence="2 11" id="KW-0812">Transmembrane</keyword>
<dbReference type="PROSITE" id="PS01209">
    <property type="entry name" value="LDLRA_1"/>
    <property type="match status" value="1"/>
</dbReference>
<keyword evidence="8" id="KW-0675">Receptor</keyword>
<evidence type="ECO:0000256" key="7">
    <source>
        <dbReference type="ARBA" id="ARBA00023157"/>
    </source>
</evidence>
<evidence type="ECO:0000256" key="5">
    <source>
        <dbReference type="ARBA" id="ARBA00022989"/>
    </source>
</evidence>
<dbReference type="InterPro" id="IPR036055">
    <property type="entry name" value="LDL_receptor-like_sf"/>
</dbReference>
<dbReference type="CDD" id="cd00112">
    <property type="entry name" value="LDLa"/>
    <property type="match status" value="5"/>
</dbReference>
<evidence type="ECO:0000256" key="6">
    <source>
        <dbReference type="ARBA" id="ARBA00023136"/>
    </source>
</evidence>
<comment type="subcellular location">
    <subcellularLocation>
        <location evidence="1">Membrane</location>
        <topology evidence="1">Single-pass membrane protein</topology>
    </subcellularLocation>
</comment>
<dbReference type="GO" id="GO:0006898">
    <property type="term" value="P:receptor-mediated endocytosis"/>
    <property type="evidence" value="ECO:0007669"/>
    <property type="project" value="TreeGrafter"/>
</dbReference>
<evidence type="ECO:0000256" key="9">
    <source>
        <dbReference type="ARBA" id="ARBA00023180"/>
    </source>
</evidence>
<dbReference type="PRINTS" id="PR00261">
    <property type="entry name" value="LDLRECEPTOR"/>
</dbReference>
<evidence type="ECO:0000313" key="12">
    <source>
        <dbReference type="EMBL" id="VDI11441.1"/>
    </source>
</evidence>
<dbReference type="InterPro" id="IPR051221">
    <property type="entry name" value="LDLR-related"/>
</dbReference>
<dbReference type="GO" id="GO:0042562">
    <property type="term" value="F:hormone binding"/>
    <property type="evidence" value="ECO:0007669"/>
    <property type="project" value="TreeGrafter"/>
</dbReference>
<comment type="caution">
    <text evidence="10">Lacks conserved residue(s) required for the propagation of feature annotation.</text>
</comment>
<dbReference type="PROSITE" id="PS50068">
    <property type="entry name" value="LDLRA_2"/>
    <property type="match status" value="5"/>
</dbReference>
<feature type="disulfide bond" evidence="10">
    <location>
        <begin position="46"/>
        <end position="64"/>
    </location>
</feature>
<keyword evidence="4" id="KW-0677">Repeat</keyword>
<dbReference type="AlphaFoldDB" id="A0A8B6CVZ7"/>
<dbReference type="OrthoDB" id="9990982at2759"/>
<feature type="disulfide bond" evidence="10">
    <location>
        <begin position="214"/>
        <end position="226"/>
    </location>
</feature>